<evidence type="ECO:0000313" key="2">
    <source>
        <dbReference type="EMBL" id="REL26004.1"/>
    </source>
</evidence>
<evidence type="ECO:0000256" key="1">
    <source>
        <dbReference type="SAM" id="Phobius"/>
    </source>
</evidence>
<dbReference type="InterPro" id="IPR032092">
    <property type="entry name" value="PilW"/>
</dbReference>
<proteinExistence type="predicted"/>
<evidence type="ECO:0000313" key="3">
    <source>
        <dbReference type="Proteomes" id="UP000256478"/>
    </source>
</evidence>
<accession>A0A3E0TN84</accession>
<sequence length="332" mass="36556">MHKHKGFNIVEVMITLVIGLVIFSGVLSVFVGMRTTSDETSRYGILQETGRFAISLLSDDLMRQGYFGQLMTSPSTSNLRTIPMPPTLECTGEGLNNGTFPTANGHFRTLWSTTTSDANNLGCINDATRNTQESDILQIKRTLTNSVTNAQRNAQSFYLVSNYTEAHIVTGQTAIPAPAISDAQIHEYQHHIYYVADQKQGSVTIPTLKAISLSPAKMVNQPLLDGVEKIRFMFGVDTDLDGAVNAFVSANDMNDSGSGTGRLWDDGSVEILAVKIYVLVRDLKPDNDYTNNVVYHMGNDTDGKYTAPGDNFRRMLFSSTISLYNKGVKVWD</sequence>
<dbReference type="Proteomes" id="UP000256478">
    <property type="component" value="Unassembled WGS sequence"/>
</dbReference>
<dbReference type="OrthoDB" id="5296662at2"/>
<comment type="caution">
    <text evidence="2">The sequence shown here is derived from an EMBL/GenBank/DDBJ whole genome shotgun (WGS) entry which is preliminary data.</text>
</comment>
<keyword evidence="1" id="KW-0472">Membrane</keyword>
<dbReference type="Pfam" id="PF16074">
    <property type="entry name" value="PilW"/>
    <property type="match status" value="1"/>
</dbReference>
<keyword evidence="1" id="KW-1133">Transmembrane helix</keyword>
<gene>
    <name evidence="2" type="ORF">DXX93_05095</name>
</gene>
<protein>
    <submittedName>
        <fullName evidence="2">Prepilin-type N-terminal cleavage/methylation domain-containing protein</fullName>
    </submittedName>
</protein>
<organism evidence="2 3">
    <name type="scientific">Thalassotalea euphylliae</name>
    <dbReference type="NCBI Taxonomy" id="1655234"/>
    <lineage>
        <taxon>Bacteria</taxon>
        <taxon>Pseudomonadati</taxon>
        <taxon>Pseudomonadota</taxon>
        <taxon>Gammaproteobacteria</taxon>
        <taxon>Alteromonadales</taxon>
        <taxon>Colwelliaceae</taxon>
        <taxon>Thalassotalea</taxon>
    </lineage>
</organism>
<feature type="transmembrane region" description="Helical" evidence="1">
    <location>
        <begin position="12"/>
        <end position="33"/>
    </location>
</feature>
<dbReference type="AlphaFoldDB" id="A0A3E0TN84"/>
<reference evidence="2 3" key="1">
    <citation type="submission" date="2018-08" db="EMBL/GenBank/DDBJ databases">
        <title>Thalassotalea euphylliae genome.</title>
        <authorList>
            <person name="Summers S."/>
            <person name="Rice S.A."/>
            <person name="Freckelton M.L."/>
            <person name="Nedved B.T."/>
            <person name="Hadfield M.G."/>
        </authorList>
    </citation>
    <scope>NUCLEOTIDE SEQUENCE [LARGE SCALE GENOMIC DNA]</scope>
    <source>
        <strain evidence="2 3">H1</strain>
    </source>
</reference>
<dbReference type="GO" id="GO:0043683">
    <property type="term" value="P:type IV pilus assembly"/>
    <property type="evidence" value="ECO:0007669"/>
    <property type="project" value="InterPro"/>
</dbReference>
<keyword evidence="1" id="KW-0812">Transmembrane</keyword>
<dbReference type="NCBIfam" id="TIGR02532">
    <property type="entry name" value="IV_pilin_GFxxxE"/>
    <property type="match status" value="1"/>
</dbReference>
<name>A0A3E0TN84_9GAMM</name>
<dbReference type="RefSeq" id="WP_116007125.1">
    <property type="nucleotide sequence ID" value="NZ_QUOU01000001.1"/>
</dbReference>
<dbReference type="EMBL" id="QUOU01000001">
    <property type="protein sequence ID" value="REL26004.1"/>
    <property type="molecule type" value="Genomic_DNA"/>
</dbReference>
<dbReference type="InterPro" id="IPR012902">
    <property type="entry name" value="N_methyl_site"/>
</dbReference>